<feature type="signal peptide" evidence="1">
    <location>
        <begin position="1"/>
        <end position="22"/>
    </location>
</feature>
<reference evidence="2 3" key="1">
    <citation type="submission" date="2020-06" db="EMBL/GenBank/DDBJ databases">
        <title>Draft genome of Uliginosibacterium sp. IMCC34675.</title>
        <authorList>
            <person name="Song J."/>
        </authorList>
    </citation>
    <scope>NUCLEOTIDE SEQUENCE [LARGE SCALE GENOMIC DNA]</scope>
    <source>
        <strain evidence="2 3">IMCC34675</strain>
    </source>
</reference>
<gene>
    <name evidence="2" type="ORF">HJ583_005140</name>
</gene>
<name>A0ABX2IK42_9RHOO</name>
<protein>
    <recommendedName>
        <fullName evidence="4">Lipoprotein SmpA/OmlA domain-containing protein</fullName>
    </recommendedName>
</protein>
<comment type="caution">
    <text evidence="2">The sequence shown here is derived from an EMBL/GenBank/DDBJ whole genome shotgun (WGS) entry which is preliminary data.</text>
</comment>
<keyword evidence="3" id="KW-1185">Reference proteome</keyword>
<evidence type="ECO:0000313" key="2">
    <source>
        <dbReference type="EMBL" id="NSL54405.1"/>
    </source>
</evidence>
<accession>A0ABX2IK42</accession>
<dbReference type="EMBL" id="JABCSC020000001">
    <property type="protein sequence ID" value="NSL54405.1"/>
    <property type="molecule type" value="Genomic_DNA"/>
</dbReference>
<evidence type="ECO:0000313" key="3">
    <source>
        <dbReference type="Proteomes" id="UP000778523"/>
    </source>
</evidence>
<sequence length="113" mass="12010">MLKTRNIVFAVLTSLCISSSFAAAPKPAPGFVSLKQAQQIQAGQSKDEVIQMFGKPVATPKWSNGTSSLVYKTEDTAAFKALLYVDFDTKTGSVISSVIRPDDNSGMGSDSSE</sequence>
<keyword evidence="1" id="KW-0732">Signal</keyword>
<feature type="chain" id="PRO_5045500688" description="Lipoprotein SmpA/OmlA domain-containing protein" evidence="1">
    <location>
        <begin position="23"/>
        <end position="113"/>
    </location>
</feature>
<dbReference type="RefSeq" id="WP_170020913.1">
    <property type="nucleotide sequence ID" value="NZ_JABCSC020000001.1"/>
</dbReference>
<evidence type="ECO:0008006" key="4">
    <source>
        <dbReference type="Google" id="ProtNLM"/>
    </source>
</evidence>
<proteinExistence type="predicted"/>
<dbReference type="Proteomes" id="UP000778523">
    <property type="component" value="Unassembled WGS sequence"/>
</dbReference>
<organism evidence="2 3">
    <name type="scientific">Uliginosibacterium aquaticum</name>
    <dbReference type="NCBI Taxonomy" id="2731212"/>
    <lineage>
        <taxon>Bacteria</taxon>
        <taxon>Pseudomonadati</taxon>
        <taxon>Pseudomonadota</taxon>
        <taxon>Betaproteobacteria</taxon>
        <taxon>Rhodocyclales</taxon>
        <taxon>Zoogloeaceae</taxon>
        <taxon>Uliginosibacterium</taxon>
    </lineage>
</organism>
<evidence type="ECO:0000256" key="1">
    <source>
        <dbReference type="SAM" id="SignalP"/>
    </source>
</evidence>